<dbReference type="AlphaFoldDB" id="A0A1J1HX81"/>
<gene>
    <name evidence="1" type="ORF">CLUMA_CG006152</name>
</gene>
<accession>A0A1J1HX81</accession>
<sequence>MPNLASSVFNRSRSCGDYQRFCFHPSFMSEWNRKSPDNGVGLLLDGRKPPWKLDRSRSKSNEFRFNAQLFQNHLPQQPKLN</sequence>
<evidence type="ECO:0000313" key="2">
    <source>
        <dbReference type="Proteomes" id="UP000183832"/>
    </source>
</evidence>
<dbReference type="Proteomes" id="UP000183832">
    <property type="component" value="Unassembled WGS sequence"/>
</dbReference>
<reference evidence="1 2" key="1">
    <citation type="submission" date="2015-04" db="EMBL/GenBank/DDBJ databases">
        <authorList>
            <person name="Syromyatnikov M.Y."/>
            <person name="Popov V.N."/>
        </authorList>
    </citation>
    <scope>NUCLEOTIDE SEQUENCE [LARGE SCALE GENOMIC DNA]</scope>
</reference>
<organism evidence="1 2">
    <name type="scientific">Clunio marinus</name>
    <dbReference type="NCBI Taxonomy" id="568069"/>
    <lineage>
        <taxon>Eukaryota</taxon>
        <taxon>Metazoa</taxon>
        <taxon>Ecdysozoa</taxon>
        <taxon>Arthropoda</taxon>
        <taxon>Hexapoda</taxon>
        <taxon>Insecta</taxon>
        <taxon>Pterygota</taxon>
        <taxon>Neoptera</taxon>
        <taxon>Endopterygota</taxon>
        <taxon>Diptera</taxon>
        <taxon>Nematocera</taxon>
        <taxon>Chironomoidea</taxon>
        <taxon>Chironomidae</taxon>
        <taxon>Clunio</taxon>
    </lineage>
</organism>
<name>A0A1J1HX81_9DIPT</name>
<protein>
    <submittedName>
        <fullName evidence="1">CLUMA_CG006152, isoform A</fullName>
    </submittedName>
</protein>
<proteinExistence type="predicted"/>
<evidence type="ECO:0000313" key="1">
    <source>
        <dbReference type="EMBL" id="CRK92595.1"/>
    </source>
</evidence>
<dbReference type="EMBL" id="CVRI01000032">
    <property type="protein sequence ID" value="CRK92595.1"/>
    <property type="molecule type" value="Genomic_DNA"/>
</dbReference>
<keyword evidence="2" id="KW-1185">Reference proteome</keyword>